<keyword evidence="2" id="KW-1185">Reference proteome</keyword>
<dbReference type="KEGG" id="mtw:CQW49_11860"/>
<organism evidence="1 2">
    <name type="scientific">Methylosinus trichosporium (strain ATCC 35070 / NCIMB 11131 / UNIQEM 75 / OB3b)</name>
    <dbReference type="NCBI Taxonomy" id="595536"/>
    <lineage>
        <taxon>Bacteria</taxon>
        <taxon>Pseudomonadati</taxon>
        <taxon>Pseudomonadota</taxon>
        <taxon>Alphaproteobacteria</taxon>
        <taxon>Hyphomicrobiales</taxon>
        <taxon>Methylocystaceae</taxon>
        <taxon>Methylosinus</taxon>
    </lineage>
</organism>
<gene>
    <name evidence="1" type="ORF">CQW49_11860</name>
</gene>
<dbReference type="AlphaFoldDB" id="A0A2D2D0I1"/>
<evidence type="ECO:0000313" key="2">
    <source>
        <dbReference type="Proteomes" id="UP000230709"/>
    </source>
</evidence>
<proteinExistence type="predicted"/>
<dbReference type="STRING" id="595536.GCA_000178815_02792"/>
<reference evidence="2" key="1">
    <citation type="submission" date="2017-10" db="EMBL/GenBank/DDBJ databases">
        <title>Completed PacBio SMRT sequence of Methylosinus trichosporium OB3b reveals presence of a third large plasmid.</title>
        <authorList>
            <person name="Charles T.C."/>
            <person name="Lynch M.D.J."/>
            <person name="Heil J.R."/>
            <person name="Cheng J."/>
        </authorList>
    </citation>
    <scope>NUCLEOTIDE SEQUENCE [LARGE SCALE GENOMIC DNA]</scope>
    <source>
        <strain evidence="2">OB3b</strain>
    </source>
</reference>
<evidence type="ECO:0000313" key="1">
    <source>
        <dbReference type="EMBL" id="ATQ68496.1"/>
    </source>
</evidence>
<protein>
    <submittedName>
        <fullName evidence="1">Uncharacterized protein</fullName>
    </submittedName>
</protein>
<dbReference type="EMBL" id="CP023737">
    <property type="protein sequence ID" value="ATQ68496.1"/>
    <property type="molecule type" value="Genomic_DNA"/>
</dbReference>
<name>A0A2D2D0I1_METT3</name>
<sequence>MTTDVQFATLDPFARGHSAPAATAKPLVNPISGLANDYLNLFNELVMMLEQLPQMPELIDDLLAWRPETYRDYFERSQLAGRHNALAAYERLDPSFRRRFEAYVVELDTIAVASVAAVRLHYRNGPPQDPSRVAGTCARAGEKMRAILIRCSRLVNYGNYGEE</sequence>
<dbReference type="Proteomes" id="UP000230709">
    <property type="component" value="Chromosome"/>
</dbReference>
<accession>A0A2D2D0I1</accession>
<dbReference type="RefSeq" id="WP_003612312.1">
    <property type="nucleotide sequence ID" value="NZ_ADVE02000001.1"/>
</dbReference>